<dbReference type="SUPFAM" id="SSF47384">
    <property type="entry name" value="Homodimeric domain of signal transducing histidine kinase"/>
    <property type="match status" value="1"/>
</dbReference>
<dbReference type="InterPro" id="IPR036890">
    <property type="entry name" value="HATPase_C_sf"/>
</dbReference>
<organism evidence="7 8">
    <name type="scientific">Planktothrix agardhii (strain NIVA-CYA 126/8)</name>
    <dbReference type="NCBI Taxonomy" id="388467"/>
    <lineage>
        <taxon>Bacteria</taxon>
        <taxon>Bacillati</taxon>
        <taxon>Cyanobacteriota</taxon>
        <taxon>Cyanophyceae</taxon>
        <taxon>Oscillatoriophycideae</taxon>
        <taxon>Oscillatoriales</taxon>
        <taxon>Microcoleaceae</taxon>
        <taxon>Planktothrix</taxon>
    </lineage>
</organism>
<sequence>MGWNEFLYLGFGLGLGVALNQLWLGKGKKSPDPVGTDDPSKNVDYQQQVQTLSYQLKQTQLAYHSATELSLFKAGFLARTSHELRSPLSSMIGTLQIIISDLCENPEEEREFINLTHTSALKMVRLLDEVISVAKTEYGTDTMDIHAIGLAKLMDEVEDLTCMQAENRSIRLKIDPPDSDIYVMADLPRLRQVLVSLVDTAIAQMTEGSVNVSAHPSPETGFVHIWVDDQRPVSAWSESWDLLKSTLDIDQPPFEQGTLSPGMRLLMNQTLLSLMKGRLEILAIPSEGEDSNFNRTQCSIPLAKP</sequence>
<evidence type="ECO:0000313" key="8">
    <source>
        <dbReference type="Proteomes" id="UP000027395"/>
    </source>
</evidence>
<dbReference type="InterPro" id="IPR003661">
    <property type="entry name" value="HisK_dim/P_dom"/>
</dbReference>
<dbReference type="InterPro" id="IPR036097">
    <property type="entry name" value="HisK_dim/P_sf"/>
</dbReference>
<reference evidence="7 8" key="1">
    <citation type="journal article" date="2014" name="Appl. Environ. Microbiol.">
        <title>Elucidation of insertion elements encoded on plasmids and in vitro construction of shuttle vectors from the toxic cyanobacterium Planktothrix.</title>
        <authorList>
            <person name="Christiansen G."/>
            <person name="Goesmann A."/>
            <person name="Kurmayer R."/>
        </authorList>
    </citation>
    <scope>NUCLEOTIDE SEQUENCE [LARGE SCALE GENOMIC DNA]</scope>
    <source>
        <strain evidence="7 8">NIVA-CYA 126/8</strain>
    </source>
</reference>
<dbReference type="EMBL" id="CM002803">
    <property type="protein sequence ID" value="KEI68969.1"/>
    <property type="molecule type" value="Genomic_DNA"/>
</dbReference>
<dbReference type="HOGENOM" id="CLU_068871_0_0_3"/>
<name>A0A073CL00_PLAA1</name>
<dbReference type="GO" id="GO:0000155">
    <property type="term" value="F:phosphorelay sensor kinase activity"/>
    <property type="evidence" value="ECO:0007669"/>
    <property type="project" value="InterPro"/>
</dbReference>
<keyword evidence="5" id="KW-0902">Two-component regulatory system</keyword>
<evidence type="ECO:0000256" key="4">
    <source>
        <dbReference type="ARBA" id="ARBA00022777"/>
    </source>
</evidence>
<dbReference type="Gene3D" id="3.30.565.10">
    <property type="entry name" value="Histidine kinase-like ATPase, C-terminal domain"/>
    <property type="match status" value="1"/>
</dbReference>
<dbReference type="CDD" id="cd00082">
    <property type="entry name" value="HisKA"/>
    <property type="match status" value="1"/>
</dbReference>
<dbReference type="Gene3D" id="1.10.287.130">
    <property type="match status" value="1"/>
</dbReference>
<keyword evidence="8" id="KW-1185">Reference proteome</keyword>
<dbReference type="EC" id="2.7.13.3" evidence="2"/>
<dbReference type="SUPFAM" id="SSF55874">
    <property type="entry name" value="ATPase domain of HSP90 chaperone/DNA topoisomerase II/histidine kinase"/>
    <property type="match status" value="1"/>
</dbReference>
<dbReference type="STRING" id="388467.A19Y_4291"/>
<dbReference type="PATRIC" id="fig|388467.6.peg.4228"/>
<evidence type="ECO:0000256" key="2">
    <source>
        <dbReference type="ARBA" id="ARBA00012438"/>
    </source>
</evidence>
<evidence type="ECO:0000313" key="7">
    <source>
        <dbReference type="EMBL" id="KEI68969.1"/>
    </source>
</evidence>
<keyword evidence="3 7" id="KW-0808">Transferase</keyword>
<comment type="catalytic activity">
    <reaction evidence="1">
        <text>ATP + protein L-histidine = ADP + protein N-phospho-L-histidine.</text>
        <dbReference type="EC" id="2.7.13.3"/>
    </reaction>
</comment>
<evidence type="ECO:0000256" key="1">
    <source>
        <dbReference type="ARBA" id="ARBA00000085"/>
    </source>
</evidence>
<protein>
    <recommendedName>
        <fullName evidence="2">histidine kinase</fullName>
        <ecNumber evidence="2">2.7.13.3</ecNumber>
    </recommendedName>
</protein>
<evidence type="ECO:0000259" key="6">
    <source>
        <dbReference type="PROSITE" id="PS50109"/>
    </source>
</evidence>
<accession>A0A073CL00</accession>
<dbReference type="InterPro" id="IPR005467">
    <property type="entry name" value="His_kinase_dom"/>
</dbReference>
<dbReference type="RefSeq" id="WP_042156515.1">
    <property type="nucleotide sequence ID" value="NZ_CM002803.1"/>
</dbReference>
<dbReference type="PANTHER" id="PTHR43711:SF1">
    <property type="entry name" value="HISTIDINE KINASE 1"/>
    <property type="match status" value="1"/>
</dbReference>
<feature type="domain" description="Histidine kinase" evidence="6">
    <location>
        <begin position="79"/>
        <end position="288"/>
    </location>
</feature>
<gene>
    <name evidence="7" type="primary">torS</name>
    <name evidence="7" type="ORF">A19Y_4291</name>
</gene>
<dbReference type="AlphaFoldDB" id="A0A073CL00"/>
<dbReference type="PANTHER" id="PTHR43711">
    <property type="entry name" value="TWO-COMPONENT HISTIDINE KINASE"/>
    <property type="match status" value="1"/>
</dbReference>
<dbReference type="Proteomes" id="UP000027395">
    <property type="component" value="Chromosome"/>
</dbReference>
<keyword evidence="4" id="KW-0418">Kinase</keyword>
<dbReference type="InterPro" id="IPR050736">
    <property type="entry name" value="Sensor_HK_Regulatory"/>
</dbReference>
<evidence type="ECO:0000256" key="5">
    <source>
        <dbReference type="ARBA" id="ARBA00023012"/>
    </source>
</evidence>
<dbReference type="PROSITE" id="PS50109">
    <property type="entry name" value="HIS_KIN"/>
    <property type="match status" value="1"/>
</dbReference>
<dbReference type="Pfam" id="PF00512">
    <property type="entry name" value="HisKA"/>
    <property type="match status" value="1"/>
</dbReference>
<proteinExistence type="predicted"/>
<dbReference type="SMART" id="SM00388">
    <property type="entry name" value="HisKA"/>
    <property type="match status" value="1"/>
</dbReference>
<dbReference type="eggNOG" id="COG2205">
    <property type="taxonomic scope" value="Bacteria"/>
</dbReference>
<evidence type="ECO:0000256" key="3">
    <source>
        <dbReference type="ARBA" id="ARBA00022679"/>
    </source>
</evidence>